<dbReference type="Proteomes" id="UP000260780">
    <property type="component" value="Unassembled WGS sequence"/>
</dbReference>
<evidence type="ECO:0000313" key="3">
    <source>
        <dbReference type="EMBL" id="RGM38499.1"/>
    </source>
</evidence>
<dbReference type="GO" id="GO:0016757">
    <property type="term" value="F:glycosyltransferase activity"/>
    <property type="evidence" value="ECO:0007669"/>
    <property type="project" value="InterPro"/>
</dbReference>
<dbReference type="RefSeq" id="WP_117748093.1">
    <property type="nucleotide sequence ID" value="NZ_JBGKGL010000001.1"/>
</dbReference>
<dbReference type="PANTHER" id="PTHR12526">
    <property type="entry name" value="GLYCOSYLTRANSFERASE"/>
    <property type="match status" value="1"/>
</dbReference>
<evidence type="ECO:0000259" key="1">
    <source>
        <dbReference type="Pfam" id="PF00534"/>
    </source>
</evidence>
<protein>
    <submittedName>
        <fullName evidence="3">Glycosyltransferase</fullName>
    </submittedName>
</protein>
<name>A0A3E4W8G0_9BACT</name>
<dbReference type="Pfam" id="PF13439">
    <property type="entry name" value="Glyco_transf_4"/>
    <property type="match status" value="1"/>
</dbReference>
<proteinExistence type="predicted"/>
<dbReference type="AlphaFoldDB" id="A0A3E4W8G0"/>
<dbReference type="PANTHER" id="PTHR12526:SF637">
    <property type="entry name" value="GLYCOSYLTRANSFERASE EPSF-RELATED"/>
    <property type="match status" value="1"/>
</dbReference>
<feature type="domain" description="Glycosyl transferase family 1" evidence="1">
    <location>
        <begin position="181"/>
        <end position="331"/>
    </location>
</feature>
<comment type="caution">
    <text evidence="3">The sequence shown here is derived from an EMBL/GenBank/DDBJ whole genome shotgun (WGS) entry which is preliminary data.</text>
</comment>
<dbReference type="Gene3D" id="3.40.50.2000">
    <property type="entry name" value="Glycogen Phosphorylase B"/>
    <property type="match status" value="2"/>
</dbReference>
<dbReference type="EMBL" id="QSTF01000028">
    <property type="protein sequence ID" value="RGM38499.1"/>
    <property type="molecule type" value="Genomic_DNA"/>
</dbReference>
<organism evidence="3 4">
    <name type="scientific">Phocaeicola plebeius</name>
    <dbReference type="NCBI Taxonomy" id="310297"/>
    <lineage>
        <taxon>Bacteria</taxon>
        <taxon>Pseudomonadati</taxon>
        <taxon>Bacteroidota</taxon>
        <taxon>Bacteroidia</taxon>
        <taxon>Bacteroidales</taxon>
        <taxon>Bacteroidaceae</taxon>
        <taxon>Phocaeicola</taxon>
    </lineage>
</organism>
<evidence type="ECO:0000259" key="2">
    <source>
        <dbReference type="Pfam" id="PF13439"/>
    </source>
</evidence>
<dbReference type="InterPro" id="IPR028098">
    <property type="entry name" value="Glyco_trans_4-like_N"/>
</dbReference>
<accession>A0A3E4W8G0</accession>
<dbReference type="CDD" id="cd03811">
    <property type="entry name" value="GT4_GT28_WabH-like"/>
    <property type="match status" value="1"/>
</dbReference>
<feature type="domain" description="Glycosyltransferase subfamily 4-like N-terminal" evidence="2">
    <location>
        <begin position="13"/>
        <end position="126"/>
    </location>
</feature>
<dbReference type="SUPFAM" id="SSF53756">
    <property type="entry name" value="UDP-Glycosyltransferase/glycogen phosphorylase"/>
    <property type="match status" value="1"/>
</dbReference>
<reference evidence="3 4" key="1">
    <citation type="submission" date="2018-08" db="EMBL/GenBank/DDBJ databases">
        <title>A genome reference for cultivated species of the human gut microbiota.</title>
        <authorList>
            <person name="Zou Y."/>
            <person name="Xue W."/>
            <person name="Luo G."/>
        </authorList>
    </citation>
    <scope>NUCLEOTIDE SEQUENCE [LARGE SCALE GENOMIC DNA]</scope>
    <source>
        <strain evidence="3 4">OM08-14</strain>
    </source>
</reference>
<dbReference type="InterPro" id="IPR001296">
    <property type="entry name" value="Glyco_trans_1"/>
</dbReference>
<evidence type="ECO:0000313" key="4">
    <source>
        <dbReference type="Proteomes" id="UP000260780"/>
    </source>
</evidence>
<sequence>MKIVQLIYSLTGGGAERFTVDLANELAKTCDVYLLLIVRKDIPGASFYLNEVSDKVHLINLGLNKGLTWKAFFKVYNAIKKIKPDIINAHLNTLIYLFPLVYLCPRIKYFHTLHNPAEICTGIKGQDIFNRFFYRRHIKPITISDLSNKSYITYYKNNNSIQIDNGRSKPQTTNMLNSVKDEIESYKLHKDDIIFIHVARCHPQKNQMMLMNVFNRLLNENKHLILLMCGGGFETQLGQEIKRTASKGIYFLGAKQNIADYLSTSNCFVLSSKWEGLPISLLEAMSYGVTPILTPVGGIPSVIKNGENGILSDDVSEESLYNAIISYLDKTIIIDKNKVTETFEKEFSMKLCAQRYLEVYNQSIKQ</sequence>
<keyword evidence="3" id="KW-0808">Transferase</keyword>
<gene>
    <name evidence="3" type="ORF">DXC17_10705</name>
</gene>
<dbReference type="Pfam" id="PF00534">
    <property type="entry name" value="Glycos_transf_1"/>
    <property type="match status" value="1"/>
</dbReference>